<evidence type="ECO:0000256" key="1">
    <source>
        <dbReference type="SAM" id="MobiDB-lite"/>
    </source>
</evidence>
<organism evidence="2">
    <name type="scientific">viral metagenome</name>
    <dbReference type="NCBI Taxonomy" id="1070528"/>
    <lineage>
        <taxon>unclassified sequences</taxon>
        <taxon>metagenomes</taxon>
        <taxon>organismal metagenomes</taxon>
    </lineage>
</organism>
<dbReference type="AlphaFoldDB" id="A0A2V0RCF2"/>
<sequence length="421" mass="47661">MPQSKKSVTKSKPRQETERIENQQPMGGGQTKEPLNRQGEVTMEEKVKVKKSVKSMVKKAVTKVKNALNSEDRTTEQIPVEAVAGKEKSSMLDQMNFWSTKRQEEKAIPVFTEESNDQVPNKIFEKLHLQALNHNEKISKLEDHLYESTMSINQNVSNVTSHLVMLLDVKVKPDIIDEMTKLIKNEVVEQINGKLDTLIFQVITLLKNNDGTTNQEDEIAKEIANEERVELPTQDEDEALMWEAALHFASEQSKEERLRMLSNLTIGQSALQDVFMQIGDSMSEVSGDQVETIEGEATAVEQINSVSSIVSSIEKQSTPAEDAVRNCFGDMTYEYNNETSYLLIEDRKVFFKVNEDDLLLSFVCKSTPKKCVKDIGEVLVEFANGKECTGCSYQSSPESDDWELLKRVSGRLNDHIESVRR</sequence>
<evidence type="ECO:0000313" key="2">
    <source>
        <dbReference type="EMBL" id="GBH22787.1"/>
    </source>
</evidence>
<name>A0A2V0RCF2_9ZZZZ</name>
<feature type="region of interest" description="Disordered" evidence="1">
    <location>
        <begin position="1"/>
        <end position="49"/>
    </location>
</feature>
<reference evidence="2" key="1">
    <citation type="submission" date="2017-04" db="EMBL/GenBank/DDBJ databases">
        <title>Unveiling RNA virosphere associated with marine microorganisms.</title>
        <authorList>
            <person name="Urayama S."/>
            <person name="Takaki Y."/>
            <person name="Nishi S."/>
            <person name="Yoshida Y."/>
            <person name="Deguchi S."/>
            <person name="Takai K."/>
            <person name="Nunoura T."/>
        </authorList>
    </citation>
    <scope>NUCLEOTIDE SEQUENCE</scope>
</reference>
<dbReference type="EMBL" id="BDQE01000082">
    <property type="protein sequence ID" value="GBH22787.1"/>
    <property type="molecule type" value="Genomic_RNA"/>
</dbReference>
<proteinExistence type="predicted"/>
<comment type="caution">
    <text evidence="2">The sequence shown here is derived from an EMBL/GenBank/DDBJ whole genome shotgun (WGS) entry which is preliminary data.</text>
</comment>
<protein>
    <submittedName>
        <fullName evidence="2">Uncharacterized protein</fullName>
    </submittedName>
</protein>
<accession>A0A2V0RCF2</accession>